<dbReference type="Gene3D" id="3.30.1130.10">
    <property type="match status" value="2"/>
</dbReference>
<dbReference type="Pfam" id="PF14489">
    <property type="entry name" value="QueF"/>
    <property type="match status" value="1"/>
</dbReference>
<dbReference type="InterPro" id="IPR043133">
    <property type="entry name" value="GTP-CH-I_C/QueF"/>
</dbReference>
<dbReference type="SUPFAM" id="SSF55620">
    <property type="entry name" value="Tetrahydrobiopterin biosynthesis enzymes-like"/>
    <property type="match status" value="1"/>
</dbReference>
<organism evidence="2 3">
    <name type="scientific">Sutterella seckii</name>
    <dbReference type="NCBI Taxonomy" id="1944635"/>
    <lineage>
        <taxon>Bacteria</taxon>
        <taxon>Pseudomonadati</taxon>
        <taxon>Pseudomonadota</taxon>
        <taxon>Betaproteobacteria</taxon>
        <taxon>Burkholderiales</taxon>
        <taxon>Sutterellaceae</taxon>
        <taxon>Sutterella</taxon>
    </lineage>
</organism>
<dbReference type="EC" id="1.7.1.13" evidence="2"/>
<dbReference type="GO" id="GO:0033739">
    <property type="term" value="F:preQ1 synthase activity"/>
    <property type="evidence" value="ECO:0007669"/>
    <property type="project" value="UniProtKB-EC"/>
</dbReference>
<name>A0A6I1EML4_9BURK</name>
<feature type="domain" description="NADPH-dependent 7-cyano-7-deazaguanine reductase N-terminal" evidence="1">
    <location>
        <begin position="15"/>
        <end position="120"/>
    </location>
</feature>
<sequence>MPEPKGTRLGQATTYAEHYSPELLQPIPRALGRDAIGDHDFQGADIWRLYEFSWLDHRGLPHAAEVELAVPASTPSIIESKSLKLYAMSFAMTKLADAAEAEAILTRDLSEAAGGAVQAKVNPLRTWETRVAPMPGDNLEEMLPETKVDAYEVSPDLLERDSAAGEREVFWSTNVFRSLCPVTGQPDFASVSVHLSGEAVNPASLLRYLASYRQHRGFHEQCVEQIFHDLRSRFDLRVLEVQAAFTRRGGIDINPFRSNVREIPLNSPRELRQ</sequence>
<dbReference type="GO" id="GO:0008616">
    <property type="term" value="P:tRNA queuosine(34) biosynthetic process"/>
    <property type="evidence" value="ECO:0007669"/>
    <property type="project" value="InterPro"/>
</dbReference>
<evidence type="ECO:0000313" key="2">
    <source>
        <dbReference type="EMBL" id="KAB7655764.1"/>
    </source>
</evidence>
<dbReference type="Pfam" id="PF14819">
    <property type="entry name" value="QueF_N"/>
    <property type="match status" value="1"/>
</dbReference>
<dbReference type="Proteomes" id="UP000430564">
    <property type="component" value="Unassembled WGS sequence"/>
</dbReference>
<reference evidence="2 3" key="1">
    <citation type="submission" date="2019-10" db="EMBL/GenBank/DDBJ databases">
        <title>Genome diversity of Sutterella seckii.</title>
        <authorList>
            <person name="Chaplin A.V."/>
            <person name="Sokolova S.R."/>
            <person name="Mosin K.A."/>
            <person name="Ivanova E.L."/>
            <person name="Kochetkova T.O."/>
            <person name="Goltsov A.Y."/>
            <person name="Trofimov D.Y."/>
            <person name="Efimov B.A."/>
        </authorList>
    </citation>
    <scope>NUCLEOTIDE SEQUENCE [LARGE SCALE GENOMIC DNA]</scope>
    <source>
        <strain evidence="2 3">ASD393</strain>
    </source>
</reference>
<protein>
    <submittedName>
        <fullName evidence="2">NADPH-dependent 7-cyano-7-deazaguanine reductase QueF</fullName>
        <ecNumber evidence="2">1.7.1.13</ecNumber>
    </submittedName>
</protein>
<dbReference type="RefSeq" id="WP_152158867.1">
    <property type="nucleotide sequence ID" value="NZ_WEHX01000081.1"/>
</dbReference>
<accession>A0A6I1EML4</accession>
<dbReference type="InterPro" id="IPR029139">
    <property type="entry name" value="QueF_N"/>
</dbReference>
<dbReference type="InterPro" id="IPR029500">
    <property type="entry name" value="QueF"/>
</dbReference>
<dbReference type="InterPro" id="IPR050084">
    <property type="entry name" value="NADPH_dep_7-cyano-7-deazaG_red"/>
</dbReference>
<dbReference type="EMBL" id="WEHX01000081">
    <property type="protein sequence ID" value="KAB7655764.1"/>
    <property type="molecule type" value="Genomic_DNA"/>
</dbReference>
<dbReference type="AlphaFoldDB" id="A0A6I1EML4"/>
<keyword evidence="2" id="KW-0560">Oxidoreductase</keyword>
<dbReference type="OrthoDB" id="9789995at2"/>
<comment type="caution">
    <text evidence="2">The sequence shown here is derived from an EMBL/GenBank/DDBJ whole genome shotgun (WGS) entry which is preliminary data.</text>
</comment>
<proteinExistence type="predicted"/>
<gene>
    <name evidence="2" type="primary">queF</name>
    <name evidence="2" type="ORF">GBM95_09410</name>
</gene>
<dbReference type="PANTHER" id="PTHR34354">
    <property type="entry name" value="NADPH-DEPENDENT 7-CYANO-7-DEAZAGUANINE REDUCTASE"/>
    <property type="match status" value="1"/>
</dbReference>
<evidence type="ECO:0000259" key="1">
    <source>
        <dbReference type="Pfam" id="PF14819"/>
    </source>
</evidence>
<dbReference type="PANTHER" id="PTHR34354:SF1">
    <property type="entry name" value="NADPH-DEPENDENT 7-CYANO-7-DEAZAGUANINE REDUCTASE"/>
    <property type="match status" value="1"/>
</dbReference>
<evidence type="ECO:0000313" key="3">
    <source>
        <dbReference type="Proteomes" id="UP000430564"/>
    </source>
</evidence>